<dbReference type="CDD" id="cd07034">
    <property type="entry name" value="TPP_PYR_PFOR_IOR-alpha_like"/>
    <property type="match status" value="1"/>
</dbReference>
<evidence type="ECO:0000259" key="9">
    <source>
        <dbReference type="Pfam" id="PF20169"/>
    </source>
</evidence>
<feature type="domain" description="Pyruvate/ketoisovalerate oxidoreductase catalytic" evidence="7">
    <location>
        <begin position="731"/>
        <end position="926"/>
    </location>
</feature>
<protein>
    <submittedName>
        <fullName evidence="10">2-oxoacid:acceptor oxidoreductase family protein</fullName>
    </submittedName>
</protein>
<dbReference type="InterPro" id="IPR009014">
    <property type="entry name" value="Transketo_C/PFOR_II"/>
</dbReference>
<evidence type="ECO:0000313" key="11">
    <source>
        <dbReference type="Proteomes" id="UP000663088"/>
    </source>
</evidence>
<dbReference type="InterPro" id="IPR002869">
    <property type="entry name" value="Pyrv_flavodox_OxRed_cen"/>
</dbReference>
<dbReference type="Gene3D" id="3.40.920.10">
    <property type="entry name" value="Pyruvate-ferredoxin oxidoreductase, PFOR, domain III"/>
    <property type="match status" value="1"/>
</dbReference>
<sequence>MKEGMATKSVIARADPRFLKEEGLEVFTGNEAIVKGLLETQGGIHLITGYPGSPISGIFDAIEAISGLLKEHGIQAVLANNEALAAAMLNGSQMAGLRAVAAMKSVGLHVAADGLALGNLAGSHPEGGAIVIIGDDPWNDSTQTPADSRFLCKHLHMPFLEPSTVQEAKDWINAGFILSRNSNLFIGYLLTTNLADGGGTVSVNQNHYPLQNSLNPFSLDSSAIDLEKRVILPPRTSQREKDFLFRYQLLWSKSRELGIDKIYFGGQNSKIGFISSGLAFGYLAQALDFLGLYGKIPILKVGLPYPLNPEVIVEFAETVDELYVVEERRAFIEESLVLLLNQLGLSKKIYGKRFPLGLQGIPSTGGLDPSLLVQILNALFSKMPMPRKKTWSLNDLQEGSQAAFPFQLPLRTPTFCPGCPHRDSAALLLEIQKAFKDPQYMKNRYKTDPIELVFHGDTGCYTMLMFEPYQSLMHNYSGMGLGGGTGMGIDPFIKNKQVVFMGDSTFFHSGMIAISNSVKNGQDITYIILDNRTTAMTGHQTTPGADTDLLGEKTSTQSIEEIIAAVTKKTGVSVYRINPSQREHYRMLLEQTILKDGVKIIIAEKECAIISQRRQLKKEREEIRQKGFLSQKKYVFINPDVCEFCLECTLSTGCPGLTFIDTDFGKKMATDLSWCIADGACARVGACPAFAEVTVYRSSPRSTFRKENIKLDLPRKERLERPFRVFIAGVGGMGVASLTAVVVRAAHREGYWVQFCDRNGLAIRNGSVVSQIVFYPKPIQGEDPPITPIANYGEGDLILGLDPLETARIIDPGGRYRVGSPQKTALILNETLTQTVRSLLGKDSLDFPEIEKKIISRIDPNRYMRLPFAELSEEYFGNKLYSNLMVFGASFQAGFLPFSLESIEWAILETLGKRSPVNIEAFSLGRALVANSSIAFAPPDQEENLSLLQHWNGFIDQLQKSKKKDAQKLWKWNSEIASFPLDKPTLEAFSLRLKNIYLYEDIDYAQLYYETVKMILLKDSLQFGFAATKAAIKNIYKLMAIKDEVEVARLLTDNQALSRDLKRLHVQPGRGDRVVYKHWTRPEFVLGNFKIRFRLKSSPWMLKIMSKAKFLRRVLPGWHQQEKEFRDWFLSSCREFEYSTAETYKLWVEFFELPEGITGYREIRYPKMEKAKEKALRILSEIKAKDKESKTLF</sequence>
<dbReference type="Pfam" id="PF01558">
    <property type="entry name" value="POR"/>
    <property type="match status" value="1"/>
</dbReference>
<keyword evidence="3" id="KW-0249">Electron transport</keyword>
<dbReference type="Proteomes" id="UP000663088">
    <property type="component" value="Chromosome"/>
</dbReference>
<dbReference type="Gene3D" id="3.40.50.970">
    <property type="match status" value="2"/>
</dbReference>
<dbReference type="PANTHER" id="PTHR48084">
    <property type="entry name" value="2-OXOGLUTARATE OXIDOREDUCTASE SUBUNIT KORB-RELATED"/>
    <property type="match status" value="1"/>
</dbReference>
<evidence type="ECO:0000256" key="5">
    <source>
        <dbReference type="ARBA" id="ARBA00023004"/>
    </source>
</evidence>
<feature type="domain" description="Thiamine pyrophosphate enzyme TPP-binding" evidence="8">
    <location>
        <begin position="457"/>
        <end position="601"/>
    </location>
</feature>
<accession>A0ABX7PVH8</accession>
<evidence type="ECO:0000256" key="1">
    <source>
        <dbReference type="ARBA" id="ARBA00022448"/>
    </source>
</evidence>
<proteinExistence type="predicted"/>
<gene>
    <name evidence="10" type="ORF">EM20IM_00600</name>
</gene>
<dbReference type="InterPro" id="IPR011766">
    <property type="entry name" value="TPP_enzyme_TPP-bd"/>
</dbReference>
<dbReference type="InterPro" id="IPR046667">
    <property type="entry name" value="DUF6537"/>
</dbReference>
<dbReference type="SUPFAM" id="SSF53323">
    <property type="entry name" value="Pyruvate-ferredoxin oxidoreductase, PFOR, domain III"/>
    <property type="match status" value="1"/>
</dbReference>
<evidence type="ECO:0000259" key="7">
    <source>
        <dbReference type="Pfam" id="PF01558"/>
    </source>
</evidence>
<dbReference type="InterPro" id="IPR029061">
    <property type="entry name" value="THDP-binding"/>
</dbReference>
<feature type="domain" description="DUF6537" evidence="9">
    <location>
        <begin position="987"/>
        <end position="1173"/>
    </location>
</feature>
<dbReference type="InterPro" id="IPR002880">
    <property type="entry name" value="Pyrv_Fd/Flavodoxin_OxRdtase_N"/>
</dbReference>
<evidence type="ECO:0000256" key="3">
    <source>
        <dbReference type="ARBA" id="ARBA00022982"/>
    </source>
</evidence>
<dbReference type="Pfam" id="PF20169">
    <property type="entry name" value="DUF6537"/>
    <property type="match status" value="1"/>
</dbReference>
<evidence type="ECO:0000256" key="4">
    <source>
        <dbReference type="ARBA" id="ARBA00023002"/>
    </source>
</evidence>
<dbReference type="PANTHER" id="PTHR48084:SF3">
    <property type="entry name" value="SUBUNIT OF PYRUVATE:FLAVODOXIN OXIDOREDUCTASE"/>
    <property type="match status" value="1"/>
</dbReference>
<keyword evidence="4" id="KW-0560">Oxidoreductase</keyword>
<dbReference type="EMBL" id="CP065956">
    <property type="protein sequence ID" value="QSR86907.1"/>
    <property type="molecule type" value="Genomic_DNA"/>
</dbReference>
<evidence type="ECO:0000256" key="6">
    <source>
        <dbReference type="ARBA" id="ARBA00023014"/>
    </source>
</evidence>
<keyword evidence="5" id="KW-0408">Iron</keyword>
<dbReference type="SUPFAM" id="SSF52518">
    <property type="entry name" value="Thiamin diphosphate-binding fold (THDP-binding)"/>
    <property type="match status" value="2"/>
</dbReference>
<reference evidence="10 11" key="1">
    <citation type="submission" date="2020-12" db="EMBL/GenBank/DDBJ databases">
        <authorList>
            <person name="Awala S.I."/>
            <person name="Gwak J.-H."/>
            <person name="Kim S.-J."/>
            <person name="Rhee S.-K."/>
        </authorList>
    </citation>
    <scope>NUCLEOTIDE SEQUENCE [LARGE SCALE GENOMIC DNA]</scope>
    <source>
        <strain evidence="10 11">IT5</strain>
    </source>
</reference>
<keyword evidence="1" id="KW-0813">Transport</keyword>
<evidence type="ECO:0000256" key="2">
    <source>
        <dbReference type="ARBA" id="ARBA00022485"/>
    </source>
</evidence>
<keyword evidence="2" id="KW-0479">Metal-binding</keyword>
<dbReference type="SUPFAM" id="SSF52922">
    <property type="entry name" value="TK C-terminal domain-like"/>
    <property type="match status" value="1"/>
</dbReference>
<evidence type="ECO:0000259" key="8">
    <source>
        <dbReference type="Pfam" id="PF02775"/>
    </source>
</evidence>
<name>A0ABX7PVH8_9BACT</name>
<keyword evidence="2" id="KW-0004">4Fe-4S</keyword>
<keyword evidence="6" id="KW-0411">Iron-sulfur</keyword>
<keyword evidence="11" id="KW-1185">Reference proteome</keyword>
<dbReference type="Pfam" id="PF02775">
    <property type="entry name" value="TPP_enzyme_C"/>
    <property type="match status" value="1"/>
</dbReference>
<evidence type="ECO:0000313" key="10">
    <source>
        <dbReference type="EMBL" id="QSR86907.1"/>
    </source>
</evidence>
<organism evidence="10 11">
    <name type="scientific">Candidatus Methylacidiphilum infernorum</name>
    <dbReference type="NCBI Taxonomy" id="511746"/>
    <lineage>
        <taxon>Bacteria</taxon>
        <taxon>Pseudomonadati</taxon>
        <taxon>Verrucomicrobiota</taxon>
        <taxon>Methylacidiphilae</taxon>
        <taxon>Methylacidiphilales</taxon>
        <taxon>Methylacidiphilaceae</taxon>
        <taxon>Methylacidiphilum (ex Ratnadevi et al. 2023)</taxon>
    </lineage>
</organism>
<dbReference type="InterPro" id="IPR051457">
    <property type="entry name" value="2-oxoacid:Fd_oxidoreductase"/>
</dbReference>
<dbReference type="InterPro" id="IPR019752">
    <property type="entry name" value="Pyrv/ketoisovalerate_OxRed_cat"/>
</dbReference>